<name>A0A8S9G6V0_BRACR</name>
<comment type="caution">
    <text evidence="1">The sequence shown here is derived from an EMBL/GenBank/DDBJ whole genome shotgun (WGS) entry which is preliminary data.</text>
</comment>
<dbReference type="EMBL" id="QGKW02002005">
    <property type="protein sequence ID" value="KAF2541341.1"/>
    <property type="molecule type" value="Genomic_DNA"/>
</dbReference>
<reference evidence="1" key="1">
    <citation type="submission" date="2019-12" db="EMBL/GenBank/DDBJ databases">
        <title>Genome sequencing and annotation of Brassica cretica.</title>
        <authorList>
            <person name="Studholme D.J."/>
            <person name="Sarris P.F."/>
        </authorList>
    </citation>
    <scope>NUCLEOTIDE SEQUENCE</scope>
    <source>
        <strain evidence="1">PFS-001/15</strain>
        <tissue evidence="1">Leaf</tissue>
    </source>
</reference>
<proteinExistence type="predicted"/>
<gene>
    <name evidence="1" type="ORF">F2Q68_00032598</name>
</gene>
<organism evidence="1 2">
    <name type="scientific">Brassica cretica</name>
    <name type="common">Mustard</name>
    <dbReference type="NCBI Taxonomy" id="69181"/>
    <lineage>
        <taxon>Eukaryota</taxon>
        <taxon>Viridiplantae</taxon>
        <taxon>Streptophyta</taxon>
        <taxon>Embryophyta</taxon>
        <taxon>Tracheophyta</taxon>
        <taxon>Spermatophyta</taxon>
        <taxon>Magnoliopsida</taxon>
        <taxon>eudicotyledons</taxon>
        <taxon>Gunneridae</taxon>
        <taxon>Pentapetalae</taxon>
        <taxon>rosids</taxon>
        <taxon>malvids</taxon>
        <taxon>Brassicales</taxon>
        <taxon>Brassicaceae</taxon>
        <taxon>Brassiceae</taxon>
        <taxon>Brassica</taxon>
    </lineage>
</organism>
<accession>A0A8S9G6V0</accession>
<evidence type="ECO:0000313" key="1">
    <source>
        <dbReference type="EMBL" id="KAF2541341.1"/>
    </source>
</evidence>
<dbReference type="AlphaFoldDB" id="A0A8S9G6V0"/>
<protein>
    <submittedName>
        <fullName evidence="1">Uncharacterized protein</fullName>
    </submittedName>
</protein>
<evidence type="ECO:0000313" key="2">
    <source>
        <dbReference type="Proteomes" id="UP000712281"/>
    </source>
</evidence>
<sequence length="123" mass="13427">MLGALFWSQSSEPRRKALDFGCFPSLVQVDYLALQSVDLSLKLGFSWGFSLSEGFHFLEGYRVHGLSLGFPLVGTQGTHLSEIRGSESCLEAGGNNTGIYLPNTNVEKHEMGLLRSSGDSIKE</sequence>
<dbReference type="Proteomes" id="UP000712281">
    <property type="component" value="Unassembled WGS sequence"/>
</dbReference>